<name>A0A4Y2HF31_ARAVE</name>
<evidence type="ECO:0000313" key="2">
    <source>
        <dbReference type="Proteomes" id="UP000499080"/>
    </source>
</evidence>
<dbReference type="AlphaFoldDB" id="A0A4Y2HF31"/>
<reference evidence="1 2" key="1">
    <citation type="journal article" date="2019" name="Sci. Rep.">
        <title>Orb-weaving spider Araneus ventricosus genome elucidates the spidroin gene catalogue.</title>
        <authorList>
            <person name="Kono N."/>
            <person name="Nakamura H."/>
            <person name="Ohtoshi R."/>
            <person name="Moran D.A.P."/>
            <person name="Shinohara A."/>
            <person name="Yoshida Y."/>
            <person name="Fujiwara M."/>
            <person name="Mori M."/>
            <person name="Tomita M."/>
            <person name="Arakawa K."/>
        </authorList>
    </citation>
    <scope>NUCLEOTIDE SEQUENCE [LARGE SCALE GENOMIC DNA]</scope>
</reference>
<dbReference type="Proteomes" id="UP000499080">
    <property type="component" value="Unassembled WGS sequence"/>
</dbReference>
<dbReference type="InterPro" id="IPR032675">
    <property type="entry name" value="LRR_dom_sf"/>
</dbReference>
<protein>
    <submittedName>
        <fullName evidence="1">Uncharacterized protein</fullName>
    </submittedName>
</protein>
<dbReference type="EMBL" id="BGPR01001896">
    <property type="protein sequence ID" value="GBM63887.1"/>
    <property type="molecule type" value="Genomic_DNA"/>
</dbReference>
<sequence>MMGRNIPLKKPNQGIHRVREAVLHYPMTEELDFRGCCLRSIPCLRNLRNLVCLNITCGDNISGVEFNDGVQEIGPQLKRQTLNTYNPMDIRILLQNCPNLKSLRIEAEEFTEIANLAVSLLNLQRLTFQFVLESVRRVFRPLPTATNLLNCFYFMLNASMMKPCVIF</sequence>
<accession>A0A4Y2HF31</accession>
<comment type="caution">
    <text evidence="1">The sequence shown here is derived from an EMBL/GenBank/DDBJ whole genome shotgun (WGS) entry which is preliminary data.</text>
</comment>
<proteinExistence type="predicted"/>
<dbReference type="SUPFAM" id="SSF52058">
    <property type="entry name" value="L domain-like"/>
    <property type="match status" value="1"/>
</dbReference>
<evidence type="ECO:0000313" key="1">
    <source>
        <dbReference type="EMBL" id="GBM63887.1"/>
    </source>
</evidence>
<dbReference type="Gene3D" id="3.80.10.10">
    <property type="entry name" value="Ribonuclease Inhibitor"/>
    <property type="match status" value="1"/>
</dbReference>
<gene>
    <name evidence="1" type="ORF">AVEN_249974_1</name>
</gene>
<keyword evidence="2" id="KW-1185">Reference proteome</keyword>
<organism evidence="1 2">
    <name type="scientific">Araneus ventricosus</name>
    <name type="common">Orbweaver spider</name>
    <name type="synonym">Epeira ventricosa</name>
    <dbReference type="NCBI Taxonomy" id="182803"/>
    <lineage>
        <taxon>Eukaryota</taxon>
        <taxon>Metazoa</taxon>
        <taxon>Ecdysozoa</taxon>
        <taxon>Arthropoda</taxon>
        <taxon>Chelicerata</taxon>
        <taxon>Arachnida</taxon>
        <taxon>Araneae</taxon>
        <taxon>Araneomorphae</taxon>
        <taxon>Entelegynae</taxon>
        <taxon>Araneoidea</taxon>
        <taxon>Araneidae</taxon>
        <taxon>Araneus</taxon>
    </lineage>
</organism>